<evidence type="ECO:0000313" key="2">
    <source>
        <dbReference type="EMBL" id="QLJ52320.1"/>
    </source>
</evidence>
<dbReference type="EMBL" id="CP058998">
    <property type="protein sequence ID" value="QLJ52320.1"/>
    <property type="molecule type" value="Genomic_DNA"/>
</dbReference>
<dbReference type="Proteomes" id="UP000510821">
    <property type="component" value="Chromosome"/>
</dbReference>
<gene>
    <name evidence="2" type="ORF">Sv326_0145</name>
</gene>
<feature type="transmembrane region" description="Helical" evidence="1">
    <location>
        <begin position="95"/>
        <end position="116"/>
    </location>
</feature>
<dbReference type="AlphaFoldDB" id="A0A7D6BEW6"/>
<proteinExistence type="predicted"/>
<feature type="transmembrane region" description="Helical" evidence="1">
    <location>
        <begin position="165"/>
        <end position="183"/>
    </location>
</feature>
<accession>A0A7D6BEW6</accession>
<sequence length="192" mass="21359">MSECVNHPGKEGVYRCSRCRKYFCPVCVELIGDRAYCYECLKEIVKESRENVKKSLTLKVGISSLVSLLMAIVSFDKSVPILEYIYKNSTGTYEPVSGALVYPILWLLIGIAFLVLSVGLASTRKWTYRYGIAISVVAFVVEVFITLKAPGGLEAILNSPQSEAGAFFIIMVFGSFILFISILSSRRELLGW</sequence>
<feature type="transmembrane region" description="Helical" evidence="1">
    <location>
        <begin position="128"/>
        <end position="145"/>
    </location>
</feature>
<reference evidence="3" key="1">
    <citation type="submission" date="2020-07" db="EMBL/GenBank/DDBJ databases">
        <title>Metabolic diversity and evolutionary history of the archaeal phylum ###Micrarchaeota### uncovered from a freshwater lake metagenome.</title>
        <authorList>
            <person name="Kadnikov V.V."/>
            <person name="Savvichev A.S."/>
            <person name="Mardanov A.V."/>
            <person name="Beletsky A.V."/>
            <person name="Chupakov A.V."/>
            <person name="Kokryatskaya N.M."/>
            <person name="Pimenov N.V."/>
            <person name="Ravin N.V."/>
        </authorList>
    </citation>
    <scope>NUCLEOTIDE SEQUENCE [LARGE SCALE GENOMIC DNA]</scope>
</reference>
<keyword evidence="1" id="KW-0812">Transmembrane</keyword>
<evidence type="ECO:0008006" key="4">
    <source>
        <dbReference type="Google" id="ProtNLM"/>
    </source>
</evidence>
<evidence type="ECO:0000313" key="3">
    <source>
        <dbReference type="Proteomes" id="UP000510821"/>
    </source>
</evidence>
<dbReference type="KEGG" id="flt:Sv326_0145"/>
<organism evidence="2 3">
    <name type="scientific">Fermentimicrarchaeum limneticum</name>
    <dbReference type="NCBI Taxonomy" id="2795018"/>
    <lineage>
        <taxon>Archaea</taxon>
        <taxon>Candidatus Micrarchaeota</taxon>
        <taxon>Candidatus Fermentimicrarchaeales</taxon>
        <taxon>Candidatus Fermentimicrarchaeaceae</taxon>
        <taxon>Candidatus Fermentimicrarchaeum</taxon>
    </lineage>
</organism>
<keyword evidence="1" id="KW-1133">Transmembrane helix</keyword>
<name>A0A7D6BEW6_FERL1</name>
<evidence type="ECO:0000256" key="1">
    <source>
        <dbReference type="SAM" id="Phobius"/>
    </source>
</evidence>
<protein>
    <recommendedName>
        <fullName evidence="4">B box-type domain-containing protein</fullName>
    </recommendedName>
</protein>
<keyword evidence="1" id="KW-0472">Membrane</keyword>
<feature type="transmembrane region" description="Helical" evidence="1">
    <location>
        <begin position="56"/>
        <end position="75"/>
    </location>
</feature>